<dbReference type="RefSeq" id="WP_191207023.1">
    <property type="nucleotide sequence ID" value="NZ_JACXZA010000011.1"/>
</dbReference>
<dbReference type="EMBL" id="JACXZA010000011">
    <property type="protein sequence ID" value="MBD3922717.1"/>
    <property type="molecule type" value="Genomic_DNA"/>
</dbReference>
<organism evidence="7 8">
    <name type="scientific">Paenibacillus terricola</name>
    <dbReference type="NCBI Taxonomy" id="2763503"/>
    <lineage>
        <taxon>Bacteria</taxon>
        <taxon>Bacillati</taxon>
        <taxon>Bacillota</taxon>
        <taxon>Bacilli</taxon>
        <taxon>Bacillales</taxon>
        <taxon>Paenibacillaceae</taxon>
        <taxon>Paenibacillus</taxon>
    </lineage>
</organism>
<comment type="similarity">
    <text evidence="5">Belongs to the ABC-2 integral membrane protein family.</text>
</comment>
<evidence type="ECO:0000256" key="4">
    <source>
        <dbReference type="ARBA" id="ARBA00023136"/>
    </source>
</evidence>
<evidence type="ECO:0000313" key="8">
    <source>
        <dbReference type="Proteomes" id="UP000609346"/>
    </source>
</evidence>
<dbReference type="Proteomes" id="UP000609346">
    <property type="component" value="Unassembled WGS sequence"/>
</dbReference>
<keyword evidence="4 5" id="KW-0472">Membrane</keyword>
<evidence type="ECO:0000256" key="3">
    <source>
        <dbReference type="ARBA" id="ARBA00022989"/>
    </source>
</evidence>
<dbReference type="PRINTS" id="PR00164">
    <property type="entry name" value="ABC2TRNSPORT"/>
</dbReference>
<keyword evidence="2 5" id="KW-0812">Transmembrane</keyword>
<dbReference type="PROSITE" id="PS51012">
    <property type="entry name" value="ABC_TM2"/>
    <property type="match status" value="1"/>
</dbReference>
<keyword evidence="8" id="KW-1185">Reference proteome</keyword>
<feature type="transmembrane region" description="Helical" evidence="5">
    <location>
        <begin position="21"/>
        <end position="41"/>
    </location>
</feature>
<keyword evidence="5" id="KW-0813">Transport</keyword>
<feature type="transmembrane region" description="Helical" evidence="5">
    <location>
        <begin position="219"/>
        <end position="240"/>
    </location>
</feature>
<feature type="transmembrane region" description="Helical" evidence="5">
    <location>
        <begin position="53"/>
        <end position="76"/>
    </location>
</feature>
<evidence type="ECO:0000259" key="6">
    <source>
        <dbReference type="PROSITE" id="PS51012"/>
    </source>
</evidence>
<feature type="domain" description="ABC transmembrane type-2" evidence="6">
    <location>
        <begin position="20"/>
        <end position="246"/>
    </location>
</feature>
<dbReference type="InterPro" id="IPR047817">
    <property type="entry name" value="ABC2_TM_bact-type"/>
</dbReference>
<accession>A0ABR8N5I8</accession>
<dbReference type="InterPro" id="IPR000412">
    <property type="entry name" value="ABC_2_transport"/>
</dbReference>
<dbReference type="InterPro" id="IPR052902">
    <property type="entry name" value="ABC-2_transporter"/>
</dbReference>
<feature type="transmembrane region" description="Helical" evidence="5">
    <location>
        <begin position="165"/>
        <end position="184"/>
    </location>
</feature>
<evidence type="ECO:0000313" key="7">
    <source>
        <dbReference type="EMBL" id="MBD3922717.1"/>
    </source>
</evidence>
<dbReference type="PIRSF" id="PIRSF006648">
    <property type="entry name" value="DrrB"/>
    <property type="match status" value="1"/>
</dbReference>
<keyword evidence="3 5" id="KW-1133">Transmembrane helix</keyword>
<comment type="subcellular location">
    <subcellularLocation>
        <location evidence="5">Cell membrane</location>
        <topology evidence="5">Multi-pass membrane protein</topology>
    </subcellularLocation>
    <subcellularLocation>
        <location evidence="1">Membrane</location>
        <topology evidence="1">Multi-pass membrane protein</topology>
    </subcellularLocation>
</comment>
<keyword evidence="5" id="KW-1003">Cell membrane</keyword>
<dbReference type="Pfam" id="PF01061">
    <property type="entry name" value="ABC2_membrane"/>
    <property type="match status" value="1"/>
</dbReference>
<name>A0ABR8N5I8_9BACL</name>
<dbReference type="InterPro" id="IPR013525">
    <property type="entry name" value="ABC2_TM"/>
</dbReference>
<feature type="transmembrane region" description="Helical" evidence="5">
    <location>
        <begin position="129"/>
        <end position="153"/>
    </location>
</feature>
<comment type="caution">
    <text evidence="7">The sequence shown here is derived from an EMBL/GenBank/DDBJ whole genome shotgun (WGS) entry which is preliminary data.</text>
</comment>
<feature type="transmembrane region" description="Helical" evidence="5">
    <location>
        <begin position="97"/>
        <end position="123"/>
    </location>
</feature>
<sequence>MNTMTALLKIEGKLVWKGIDILIFGICFPIILAALYGYLLSRDASAGSSNFELSYAAVITIGVLATGVMGLPLTIADYRHRGILKRFQVTPVSPLQILVAQGLIQLSSALVSFIGVTLVYILLFDYRLAGSWFVFLSVYAFVIVAMYSIGVFIGSVVPDQKSANMWSSVAYFTMLLFSGATIPYEVMPRFVQWIMDILPLSHGIHLLKVATTGETMTGMAGVVSFLILGTCTVVSLFGAIKFFKWK</sequence>
<proteinExistence type="inferred from homology"/>
<dbReference type="PANTHER" id="PTHR43027">
    <property type="entry name" value="DOXORUBICIN RESISTANCE ABC TRANSPORTER PERMEASE PROTEIN DRRC-RELATED"/>
    <property type="match status" value="1"/>
</dbReference>
<gene>
    <name evidence="7" type="ORF">H8B09_28670</name>
</gene>
<evidence type="ECO:0000256" key="1">
    <source>
        <dbReference type="ARBA" id="ARBA00004141"/>
    </source>
</evidence>
<dbReference type="PANTHER" id="PTHR43027:SF2">
    <property type="entry name" value="TRANSPORT PERMEASE PROTEIN"/>
    <property type="match status" value="1"/>
</dbReference>
<protein>
    <recommendedName>
        <fullName evidence="5">Transport permease protein</fullName>
    </recommendedName>
</protein>
<reference evidence="7 8" key="1">
    <citation type="submission" date="2020-09" db="EMBL/GenBank/DDBJ databases">
        <title>Paenibacillus sp. strain PR3 16S rRNA gene Genome sequencing and assembly.</title>
        <authorList>
            <person name="Kim J."/>
        </authorList>
    </citation>
    <scope>NUCLEOTIDE SEQUENCE [LARGE SCALE GENOMIC DNA]</scope>
    <source>
        <strain evidence="7 8">PR3</strain>
    </source>
</reference>
<evidence type="ECO:0000256" key="5">
    <source>
        <dbReference type="RuleBase" id="RU361157"/>
    </source>
</evidence>
<evidence type="ECO:0000256" key="2">
    <source>
        <dbReference type="ARBA" id="ARBA00022692"/>
    </source>
</evidence>